<proteinExistence type="inferred from homology"/>
<reference evidence="5 6" key="1">
    <citation type="journal article" date="2017" name="Genome Biol.">
        <title>New reference genome sequences of hot pepper reveal the massive evolution of plant disease-resistance genes by retroduplication.</title>
        <authorList>
            <person name="Kim S."/>
            <person name="Park J."/>
            <person name="Yeom S.I."/>
            <person name="Kim Y.M."/>
            <person name="Seo E."/>
            <person name="Kim K.T."/>
            <person name="Kim M.S."/>
            <person name="Lee J.M."/>
            <person name="Cheong K."/>
            <person name="Shin H.S."/>
            <person name="Kim S.B."/>
            <person name="Han K."/>
            <person name="Lee J."/>
            <person name="Park M."/>
            <person name="Lee H.A."/>
            <person name="Lee H.Y."/>
            <person name="Lee Y."/>
            <person name="Oh S."/>
            <person name="Lee J.H."/>
            <person name="Choi E."/>
            <person name="Choi E."/>
            <person name="Lee S.E."/>
            <person name="Jeon J."/>
            <person name="Kim H."/>
            <person name="Choi G."/>
            <person name="Song H."/>
            <person name="Lee J."/>
            <person name="Lee S.C."/>
            <person name="Kwon J.K."/>
            <person name="Lee H.Y."/>
            <person name="Koo N."/>
            <person name="Hong Y."/>
            <person name="Kim R.W."/>
            <person name="Kang W.H."/>
            <person name="Huh J.H."/>
            <person name="Kang B.C."/>
            <person name="Yang T.J."/>
            <person name="Lee Y.H."/>
            <person name="Bennetzen J.L."/>
            <person name="Choi D."/>
        </authorList>
    </citation>
    <scope>NUCLEOTIDE SEQUENCE [LARGE SCALE GENOMIC DNA]</scope>
    <source>
        <strain evidence="6">cv. PBC81</strain>
    </source>
</reference>
<protein>
    <recommendedName>
        <fullName evidence="7">Histidine kinase/HSP90-like ATPase domain-containing protein</fullName>
    </recommendedName>
</protein>
<evidence type="ECO:0000256" key="3">
    <source>
        <dbReference type="ARBA" id="ARBA00022840"/>
    </source>
</evidence>
<dbReference type="InterPro" id="IPR036890">
    <property type="entry name" value="HATPase_C_sf"/>
</dbReference>
<dbReference type="GO" id="GO:0140662">
    <property type="term" value="F:ATP-dependent protein folding chaperone"/>
    <property type="evidence" value="ECO:0007669"/>
    <property type="project" value="InterPro"/>
</dbReference>
<evidence type="ECO:0000256" key="1">
    <source>
        <dbReference type="ARBA" id="ARBA00008239"/>
    </source>
</evidence>
<reference evidence="6" key="2">
    <citation type="journal article" date="2017" name="J. Anim. Genet.">
        <title>Multiple reference genome sequences of hot pepper reveal the massive evolution of plant disease resistance genes by retroduplication.</title>
        <authorList>
            <person name="Kim S."/>
            <person name="Park J."/>
            <person name="Yeom S.-I."/>
            <person name="Kim Y.-M."/>
            <person name="Seo E."/>
            <person name="Kim K.-T."/>
            <person name="Kim M.-S."/>
            <person name="Lee J.M."/>
            <person name="Cheong K."/>
            <person name="Shin H.-S."/>
            <person name="Kim S.-B."/>
            <person name="Han K."/>
            <person name="Lee J."/>
            <person name="Park M."/>
            <person name="Lee H.-A."/>
            <person name="Lee H.-Y."/>
            <person name="Lee Y."/>
            <person name="Oh S."/>
            <person name="Lee J.H."/>
            <person name="Choi E."/>
            <person name="Choi E."/>
            <person name="Lee S.E."/>
            <person name="Jeon J."/>
            <person name="Kim H."/>
            <person name="Choi G."/>
            <person name="Song H."/>
            <person name="Lee J."/>
            <person name="Lee S.-C."/>
            <person name="Kwon J.-K."/>
            <person name="Lee H.-Y."/>
            <person name="Koo N."/>
            <person name="Hong Y."/>
            <person name="Kim R.W."/>
            <person name="Kang W.-H."/>
            <person name="Huh J.H."/>
            <person name="Kang B.-C."/>
            <person name="Yang T.-J."/>
            <person name="Lee Y.-H."/>
            <person name="Bennetzen J.L."/>
            <person name="Choi D."/>
        </authorList>
    </citation>
    <scope>NUCLEOTIDE SEQUENCE [LARGE SCALE GENOMIC DNA]</scope>
    <source>
        <strain evidence="6">cv. PBC81</strain>
    </source>
</reference>
<dbReference type="SUPFAM" id="SSF55874">
    <property type="entry name" value="ATPase domain of HSP90 chaperone/DNA topoisomerase II/histidine kinase"/>
    <property type="match status" value="1"/>
</dbReference>
<dbReference type="PANTHER" id="PTHR11528">
    <property type="entry name" value="HEAT SHOCK PROTEIN 90 FAMILY MEMBER"/>
    <property type="match status" value="1"/>
</dbReference>
<evidence type="ECO:0008006" key="7">
    <source>
        <dbReference type="Google" id="ProtNLM"/>
    </source>
</evidence>
<accession>A0A2G2VSH4</accession>
<comment type="similarity">
    <text evidence="1">Belongs to the heat shock protein 90 family.</text>
</comment>
<keyword evidence="3" id="KW-0067">ATP-binding</keyword>
<sequence length="117" mass="12769">MAVNGLMVMVAVGFNAVARMLNLNVNFMKGRDHVNNSMHRFLGVTDLELLKEAVDLNICIQIDKDNGLITITDLGIGMTHQELVYFLGTIAQSGTAKFVKALKVEVDNGLPCGSFWA</sequence>
<dbReference type="PRINTS" id="PR00775">
    <property type="entry name" value="HEATSHOCK90"/>
</dbReference>
<comment type="caution">
    <text evidence="5">The sequence shown here is derived from an EMBL/GenBank/DDBJ whole genome shotgun (WGS) entry which is preliminary data.</text>
</comment>
<dbReference type="Gene3D" id="3.30.565.10">
    <property type="entry name" value="Histidine kinase-like ATPase, C-terminal domain"/>
    <property type="match status" value="1"/>
</dbReference>
<gene>
    <name evidence="5" type="ORF">CQW23_23616</name>
</gene>
<keyword evidence="6" id="KW-1185">Reference proteome</keyword>
<evidence type="ECO:0000313" key="5">
    <source>
        <dbReference type="EMBL" id="PHT35916.1"/>
    </source>
</evidence>
<dbReference type="OrthoDB" id="1680464at2759"/>
<keyword evidence="2" id="KW-0547">Nucleotide-binding</keyword>
<dbReference type="InterPro" id="IPR001404">
    <property type="entry name" value="Hsp90_fam"/>
</dbReference>
<dbReference type="STRING" id="33114.A0A2G2VSH4"/>
<dbReference type="GO" id="GO:0016887">
    <property type="term" value="F:ATP hydrolysis activity"/>
    <property type="evidence" value="ECO:0007669"/>
    <property type="project" value="InterPro"/>
</dbReference>
<name>A0A2G2VSH4_CAPBA</name>
<dbReference type="GO" id="GO:0051082">
    <property type="term" value="F:unfolded protein binding"/>
    <property type="evidence" value="ECO:0007669"/>
    <property type="project" value="InterPro"/>
</dbReference>
<keyword evidence="4" id="KW-0143">Chaperone</keyword>
<evidence type="ECO:0000313" key="6">
    <source>
        <dbReference type="Proteomes" id="UP000224567"/>
    </source>
</evidence>
<dbReference type="EMBL" id="MLFT02000010">
    <property type="protein sequence ID" value="PHT35916.1"/>
    <property type="molecule type" value="Genomic_DNA"/>
</dbReference>
<dbReference type="Proteomes" id="UP000224567">
    <property type="component" value="Unassembled WGS sequence"/>
</dbReference>
<dbReference type="GO" id="GO:0005524">
    <property type="term" value="F:ATP binding"/>
    <property type="evidence" value="ECO:0007669"/>
    <property type="project" value="UniProtKB-KW"/>
</dbReference>
<dbReference type="AlphaFoldDB" id="A0A2G2VSH4"/>
<evidence type="ECO:0000256" key="4">
    <source>
        <dbReference type="ARBA" id="ARBA00023186"/>
    </source>
</evidence>
<dbReference type="InterPro" id="IPR020575">
    <property type="entry name" value="Hsp90_N"/>
</dbReference>
<evidence type="ECO:0000256" key="2">
    <source>
        <dbReference type="ARBA" id="ARBA00022741"/>
    </source>
</evidence>
<organism evidence="5 6">
    <name type="scientific">Capsicum baccatum</name>
    <name type="common">Peruvian pepper</name>
    <dbReference type="NCBI Taxonomy" id="33114"/>
    <lineage>
        <taxon>Eukaryota</taxon>
        <taxon>Viridiplantae</taxon>
        <taxon>Streptophyta</taxon>
        <taxon>Embryophyta</taxon>
        <taxon>Tracheophyta</taxon>
        <taxon>Spermatophyta</taxon>
        <taxon>Magnoliopsida</taxon>
        <taxon>eudicotyledons</taxon>
        <taxon>Gunneridae</taxon>
        <taxon>Pentapetalae</taxon>
        <taxon>asterids</taxon>
        <taxon>lamiids</taxon>
        <taxon>Solanales</taxon>
        <taxon>Solanaceae</taxon>
        <taxon>Solanoideae</taxon>
        <taxon>Capsiceae</taxon>
        <taxon>Capsicum</taxon>
    </lineage>
</organism>